<organism evidence="1 2">
    <name type="scientific">Cohnella zeiphila</name>
    <dbReference type="NCBI Taxonomy" id="2761120"/>
    <lineage>
        <taxon>Bacteria</taxon>
        <taxon>Bacillati</taxon>
        <taxon>Bacillota</taxon>
        <taxon>Bacilli</taxon>
        <taxon>Bacillales</taxon>
        <taxon>Paenibacillaceae</taxon>
        <taxon>Cohnella</taxon>
    </lineage>
</organism>
<dbReference type="Proteomes" id="UP000564644">
    <property type="component" value="Unassembled WGS sequence"/>
</dbReference>
<evidence type="ECO:0000313" key="1">
    <source>
        <dbReference type="EMBL" id="MBB6731920.1"/>
    </source>
</evidence>
<protein>
    <submittedName>
        <fullName evidence="1">DUF1642 domain-containing protein</fullName>
    </submittedName>
</protein>
<reference evidence="1 2" key="1">
    <citation type="submission" date="2020-08" db="EMBL/GenBank/DDBJ databases">
        <title>Cohnella phylogeny.</title>
        <authorList>
            <person name="Dunlap C."/>
        </authorList>
    </citation>
    <scope>NUCLEOTIDE SEQUENCE [LARGE SCALE GENOMIC DNA]</scope>
    <source>
        <strain evidence="1 2">CBP 2801</strain>
    </source>
</reference>
<sequence length="123" mass="14536">MEKVKLPREVAEAMDKVKKHANPDILYDIEYMQTVCENNRWDAPKLQPIYDWYRQNKKEYLTALVNGYEVEQTMEDMLKKFFEENVNDQSQRSRGVCIGIIKTLDILGKFIEGVNVEWDAKNT</sequence>
<accession>A0A7X0VVX9</accession>
<dbReference type="Pfam" id="PF07852">
    <property type="entry name" value="DUF1642"/>
    <property type="match status" value="1"/>
</dbReference>
<name>A0A7X0VVX9_9BACL</name>
<gene>
    <name evidence="1" type="ORF">H7C18_13445</name>
</gene>
<dbReference type="InterPro" id="IPR012865">
    <property type="entry name" value="DUF1642"/>
</dbReference>
<evidence type="ECO:0000313" key="2">
    <source>
        <dbReference type="Proteomes" id="UP000564644"/>
    </source>
</evidence>
<dbReference type="EMBL" id="JACJVO010000016">
    <property type="protein sequence ID" value="MBB6731920.1"/>
    <property type="molecule type" value="Genomic_DNA"/>
</dbReference>
<comment type="caution">
    <text evidence="1">The sequence shown here is derived from an EMBL/GenBank/DDBJ whole genome shotgun (WGS) entry which is preliminary data.</text>
</comment>
<proteinExistence type="predicted"/>
<keyword evidence="2" id="KW-1185">Reference proteome</keyword>
<dbReference type="AlphaFoldDB" id="A0A7X0VVX9"/>